<reference evidence="11 12" key="1">
    <citation type="submission" date="2018-04" db="EMBL/GenBank/DDBJ databases">
        <title>Chitinophaga fuyangensis sp. nov., isolated from soil in a chemical factory.</title>
        <authorList>
            <person name="Chen K."/>
        </authorList>
    </citation>
    <scope>NUCLEOTIDE SEQUENCE [LARGE SCALE GENOMIC DNA]</scope>
    <source>
        <strain evidence="11 12">LY-1</strain>
    </source>
</reference>
<protein>
    <recommendedName>
        <fullName evidence="9">Lipoprotein signal peptidase</fullName>
        <ecNumber evidence="9">3.4.23.36</ecNumber>
    </recommendedName>
    <alternativeName>
        <fullName evidence="9">Prolipoprotein signal peptidase</fullName>
    </alternativeName>
    <alternativeName>
        <fullName evidence="9">Signal peptidase II</fullName>
        <shortName evidence="9">SPase II</shortName>
    </alternativeName>
</protein>
<dbReference type="EMBL" id="QCYK01000001">
    <property type="protein sequence ID" value="PUZ28919.1"/>
    <property type="molecule type" value="Genomic_DNA"/>
</dbReference>
<evidence type="ECO:0000256" key="3">
    <source>
        <dbReference type="ARBA" id="ARBA00022670"/>
    </source>
</evidence>
<keyword evidence="3 9" id="KW-0645">Protease</keyword>
<dbReference type="GO" id="GO:0005886">
    <property type="term" value="C:plasma membrane"/>
    <property type="evidence" value="ECO:0007669"/>
    <property type="project" value="UniProtKB-SubCell"/>
</dbReference>
<evidence type="ECO:0000313" key="11">
    <source>
        <dbReference type="EMBL" id="PUZ28919.1"/>
    </source>
</evidence>
<sequence>MKYKHVIWIVVLVLAADQALKFWVKTHMTMDQEFMVIGNWFRIHFLENPGMAYGLEFGGNFGKILLTLFRLVAVILGFGLMKKLVRENYSNGLLVFGALILAGAAGNLIDSMFYGMIFTDSNYYQVAQFVPNGGGYGHFLHGRVVDMLYFHLYDDVLPNWVPFSGGKHFIFFAPIFNIADASISVGVIAILLFQKKLLHKKTAPMVTDGATVNTASEHTA</sequence>
<evidence type="ECO:0000256" key="10">
    <source>
        <dbReference type="RuleBase" id="RU004181"/>
    </source>
</evidence>
<feature type="active site" evidence="9">
    <location>
        <position position="180"/>
    </location>
</feature>
<keyword evidence="11" id="KW-0449">Lipoprotein</keyword>
<keyword evidence="8 9" id="KW-0472">Membrane</keyword>
<feature type="transmembrane region" description="Helical" evidence="9">
    <location>
        <begin position="93"/>
        <end position="117"/>
    </location>
</feature>
<proteinExistence type="inferred from homology"/>
<dbReference type="RefSeq" id="WP_108685559.1">
    <property type="nucleotide sequence ID" value="NZ_QCYK01000001.1"/>
</dbReference>
<dbReference type="PANTHER" id="PTHR33695">
    <property type="entry name" value="LIPOPROTEIN SIGNAL PEPTIDASE"/>
    <property type="match status" value="1"/>
</dbReference>
<comment type="subcellular location">
    <subcellularLocation>
        <location evidence="9">Cell membrane</location>
        <topology evidence="9">Multi-pass membrane protein</topology>
    </subcellularLocation>
</comment>
<evidence type="ECO:0000256" key="1">
    <source>
        <dbReference type="ARBA" id="ARBA00006139"/>
    </source>
</evidence>
<evidence type="ECO:0000313" key="12">
    <source>
        <dbReference type="Proteomes" id="UP000244450"/>
    </source>
</evidence>
<dbReference type="Pfam" id="PF01252">
    <property type="entry name" value="Peptidase_A8"/>
    <property type="match status" value="1"/>
</dbReference>
<keyword evidence="5 9" id="KW-0064">Aspartyl protease</keyword>
<dbReference type="PRINTS" id="PR00781">
    <property type="entry name" value="LIPOSIGPTASE"/>
</dbReference>
<dbReference type="HAMAP" id="MF_00161">
    <property type="entry name" value="LspA"/>
    <property type="match status" value="1"/>
</dbReference>
<evidence type="ECO:0000256" key="4">
    <source>
        <dbReference type="ARBA" id="ARBA00022692"/>
    </source>
</evidence>
<comment type="caution">
    <text evidence="11">The sequence shown here is derived from an EMBL/GenBank/DDBJ whole genome shotgun (WGS) entry which is preliminary data.</text>
</comment>
<evidence type="ECO:0000256" key="6">
    <source>
        <dbReference type="ARBA" id="ARBA00022801"/>
    </source>
</evidence>
<accession>A0A2T7BMP5</accession>
<evidence type="ECO:0000256" key="2">
    <source>
        <dbReference type="ARBA" id="ARBA00022475"/>
    </source>
</evidence>
<comment type="pathway">
    <text evidence="9">Protein modification; lipoprotein biosynthesis (signal peptide cleavage).</text>
</comment>
<name>A0A2T7BMP5_9BACT</name>
<dbReference type="OrthoDB" id="9810259at2"/>
<dbReference type="GO" id="GO:0004190">
    <property type="term" value="F:aspartic-type endopeptidase activity"/>
    <property type="evidence" value="ECO:0007669"/>
    <property type="project" value="UniProtKB-UniRule"/>
</dbReference>
<dbReference type="Proteomes" id="UP000244450">
    <property type="component" value="Unassembled WGS sequence"/>
</dbReference>
<feature type="transmembrane region" description="Helical" evidence="9">
    <location>
        <begin position="169"/>
        <end position="193"/>
    </location>
</feature>
<gene>
    <name evidence="9" type="primary">lspA</name>
    <name evidence="11" type="ORF">DCC81_05440</name>
</gene>
<keyword evidence="4 9" id="KW-0812">Transmembrane</keyword>
<dbReference type="InterPro" id="IPR001872">
    <property type="entry name" value="Peptidase_A8"/>
</dbReference>
<evidence type="ECO:0000256" key="7">
    <source>
        <dbReference type="ARBA" id="ARBA00022989"/>
    </source>
</evidence>
<keyword evidence="6 9" id="KW-0378">Hydrolase</keyword>
<feature type="transmembrane region" description="Helical" evidence="9">
    <location>
        <begin position="61"/>
        <end position="81"/>
    </location>
</feature>
<comment type="similarity">
    <text evidence="1 9 10">Belongs to the peptidase A8 family.</text>
</comment>
<evidence type="ECO:0000256" key="5">
    <source>
        <dbReference type="ARBA" id="ARBA00022750"/>
    </source>
</evidence>
<keyword evidence="12" id="KW-1185">Reference proteome</keyword>
<comment type="caution">
    <text evidence="9">Lacks conserved residue(s) required for the propagation of feature annotation.</text>
</comment>
<dbReference type="EC" id="3.4.23.36" evidence="9"/>
<feature type="active site" evidence="9">
    <location>
        <position position="146"/>
    </location>
</feature>
<dbReference type="NCBIfam" id="NF011369">
    <property type="entry name" value="PRK14788.1"/>
    <property type="match status" value="1"/>
</dbReference>
<dbReference type="AlphaFoldDB" id="A0A2T7BMP5"/>
<comment type="function">
    <text evidence="9">This protein specifically catalyzes the removal of signal peptides from prolipoproteins.</text>
</comment>
<dbReference type="GO" id="GO:0006508">
    <property type="term" value="P:proteolysis"/>
    <property type="evidence" value="ECO:0007669"/>
    <property type="project" value="UniProtKB-KW"/>
</dbReference>
<dbReference type="UniPathway" id="UPA00665"/>
<comment type="catalytic activity">
    <reaction evidence="9">
        <text>Release of signal peptides from bacterial membrane prolipoproteins. Hydrolyzes -Xaa-Yaa-Zaa-|-(S,diacylglyceryl)Cys-, in which Xaa is hydrophobic (preferably Leu), and Yaa (Ala or Ser) and Zaa (Gly or Ala) have small, neutral side chains.</text>
        <dbReference type="EC" id="3.4.23.36"/>
    </reaction>
</comment>
<keyword evidence="7 9" id="KW-1133">Transmembrane helix</keyword>
<evidence type="ECO:0000256" key="9">
    <source>
        <dbReference type="HAMAP-Rule" id="MF_00161"/>
    </source>
</evidence>
<dbReference type="PANTHER" id="PTHR33695:SF1">
    <property type="entry name" value="LIPOPROTEIN SIGNAL PEPTIDASE"/>
    <property type="match status" value="1"/>
</dbReference>
<keyword evidence="2 9" id="KW-1003">Cell membrane</keyword>
<evidence type="ECO:0000256" key="8">
    <source>
        <dbReference type="ARBA" id="ARBA00023136"/>
    </source>
</evidence>
<organism evidence="11 12">
    <name type="scientific">Chitinophaga parva</name>
    <dbReference type="NCBI Taxonomy" id="2169414"/>
    <lineage>
        <taxon>Bacteria</taxon>
        <taxon>Pseudomonadati</taxon>
        <taxon>Bacteroidota</taxon>
        <taxon>Chitinophagia</taxon>
        <taxon>Chitinophagales</taxon>
        <taxon>Chitinophagaceae</taxon>
        <taxon>Chitinophaga</taxon>
    </lineage>
</organism>